<reference evidence="6 7" key="2">
    <citation type="journal article" date="2010" name="J. Bacteriol.">
        <title>Complete genome sequence of Methanothermobacter marburgensis, a methanoarchaeon model organism.</title>
        <authorList>
            <person name="Liesegang H."/>
            <person name="Kaster A.K."/>
            <person name="Wiezer A."/>
            <person name="Goenrich M."/>
            <person name="Wollherr A."/>
            <person name="Seedorf H."/>
            <person name="Gottschalk G."/>
            <person name="Thauer R.K."/>
        </authorList>
    </citation>
    <scope>NUCLEOTIDE SEQUENCE [LARGE SCALE GENOMIC DNA]</scope>
    <source>
        <strain evidence="7">ATCC BAA-927 / DSM 2133 / JCM 14651 / NBRC 100331 / OCM 82 / Marburg</strain>
    </source>
</reference>
<protein>
    <submittedName>
        <fullName evidence="6">Predicted ATPase</fullName>
    </submittedName>
</protein>
<dbReference type="Pfam" id="PF01935">
    <property type="entry name" value="DUF87"/>
    <property type="match status" value="1"/>
</dbReference>
<dbReference type="InterPro" id="IPR008571">
    <property type="entry name" value="HerA-like"/>
</dbReference>
<proteinExistence type="inferred from homology"/>
<dbReference type="PANTHER" id="PTHR42957:SF2">
    <property type="entry name" value="HELICASE HERA CENTRAL DOMAIN-CONTAINING PROTEIN"/>
    <property type="match status" value="1"/>
</dbReference>
<organism evidence="6 7">
    <name type="scientific">Methanothermobacter marburgensis (strain ATCC BAA-927 / DSM 2133 / JCM 14651 / NBRC 100331 / OCM 82 / Marburg)</name>
    <name type="common">Methanobacterium thermoautotrophicum</name>
    <dbReference type="NCBI Taxonomy" id="79929"/>
    <lineage>
        <taxon>Archaea</taxon>
        <taxon>Methanobacteriati</taxon>
        <taxon>Methanobacteriota</taxon>
        <taxon>Methanomada group</taxon>
        <taxon>Methanobacteria</taxon>
        <taxon>Methanobacteriales</taxon>
        <taxon>Methanobacteriaceae</taxon>
        <taxon>Methanothermobacter</taxon>
    </lineage>
</organism>
<comment type="catalytic activity">
    <reaction evidence="3">
        <text>ATP + H2O = ADP + phosphate + H(+)</text>
        <dbReference type="Rhea" id="RHEA:13065"/>
        <dbReference type="ChEBI" id="CHEBI:15377"/>
        <dbReference type="ChEBI" id="CHEBI:15378"/>
        <dbReference type="ChEBI" id="CHEBI:30616"/>
        <dbReference type="ChEBI" id="CHEBI:43474"/>
        <dbReference type="ChEBI" id="CHEBI:456216"/>
        <dbReference type="EC" id="5.6.2.3"/>
    </reaction>
</comment>
<dbReference type="AlphaFoldDB" id="D9PW88"/>
<comment type="similarity">
    <text evidence="1">Belongs to the HerA family.</text>
</comment>
<reference key="1">
    <citation type="submission" date="2009-08" db="EMBL/GenBank/DDBJ databases">
        <title>The genome sequence of Methanothermobacter marburgensis.</title>
        <authorList>
            <person name="Kaster A."/>
            <person name="Seedorf H."/>
            <person name="Goenrich M."/>
            <person name="Wiezer A."/>
            <person name="Liesegang H."/>
            <person name="Thauer R."/>
            <person name="Gottschalk G."/>
        </authorList>
    </citation>
    <scope>NUCLEOTIDE SEQUENCE</scope>
    <source>
        <strain>Marburg</strain>
    </source>
</reference>
<dbReference type="EMBL" id="CP001710">
    <property type="protein sequence ID" value="ADL58486.1"/>
    <property type="molecule type" value="Genomic_DNA"/>
</dbReference>
<dbReference type="KEGG" id="mmg:MTBMA_c08910"/>
<dbReference type="HOGENOM" id="CLU_488874_0_0_2"/>
<comment type="catalytic activity">
    <reaction evidence="2">
        <text>Couples ATP hydrolysis with the unwinding of duplex DNA by translocating in the 3'-5' direction.</text>
        <dbReference type="EC" id="5.6.2.4"/>
    </reaction>
</comment>
<dbReference type="SUPFAM" id="SSF52540">
    <property type="entry name" value="P-loop containing nucleoside triphosphate hydrolases"/>
    <property type="match status" value="1"/>
</dbReference>
<evidence type="ECO:0000256" key="1">
    <source>
        <dbReference type="ARBA" id="ARBA00007816"/>
    </source>
</evidence>
<dbReference type="Proteomes" id="UP000000345">
    <property type="component" value="Chromosome"/>
</dbReference>
<accession>D9PW88</accession>
<evidence type="ECO:0000256" key="2">
    <source>
        <dbReference type="ARBA" id="ARBA00034617"/>
    </source>
</evidence>
<dbReference type="RefSeq" id="WP_013295710.1">
    <property type="nucleotide sequence ID" value="NC_014408.1"/>
</dbReference>
<sequence>MLVLVATKMGSKILARVAKIVPFNAYYTEDDPWSEARRKGLHIPDNIARKYEICELDLLIQLPNTEVNYPPKPGDEVLKIDLEEHYEDIFGISRDEPGYIWFGTLFGYKKAPIPLDIEKVPMHMAVFGTTGSGKSFSTGVLIEKFMGIKASESRAVSFPMMIIDANGDYLEYDKYFKKHDYGDVDPRISPVGWVKRFVFPHIANENHELMGEPVIGIDLDRLSVKEMAETIVMYYKGSLDGAELQVNGIVTLFEYIKENLGYESLHDFFVDDDSYEELIRELRNFDNKRIASATKPAIERAFEKFREIEYNYGILSAKSESELTRDDFIDDITENGGIAIIDFSEEGATGVDIQVKQLVMTYLANLLFNKFSKYKIENRTRYLIFLIEEAQNFIPDRSYPISSSLAKNKLSLIATQGRKFGLSLCIVTQRPSFIDKIVLSMCNTFFIHRISPDDVSYVRTATGGLPSSLENRLTRLTQGHMIVTGQMNKLPFPMMIKIPKSDRIVPHPMGTTDVVSTLKRLREGFEY</sequence>
<feature type="domain" description="Helicase HerA central" evidence="5">
    <location>
        <begin position="102"/>
        <end position="365"/>
    </location>
</feature>
<evidence type="ECO:0000256" key="3">
    <source>
        <dbReference type="ARBA" id="ARBA00048954"/>
    </source>
</evidence>
<dbReference type="GeneID" id="9704599"/>
<dbReference type="OrthoDB" id="107033at2157"/>
<dbReference type="GeneID" id="77399667"/>
<dbReference type="STRING" id="79929.MTBMA_c08910"/>
<dbReference type="GO" id="GO:0043139">
    <property type="term" value="F:5'-3' DNA helicase activity"/>
    <property type="evidence" value="ECO:0007669"/>
    <property type="project" value="UniProtKB-EC"/>
</dbReference>
<dbReference type="PANTHER" id="PTHR42957">
    <property type="entry name" value="HELICASE MJ1565-RELATED"/>
    <property type="match status" value="1"/>
</dbReference>
<keyword evidence="7" id="KW-1185">Reference proteome</keyword>
<dbReference type="GO" id="GO:0043138">
    <property type="term" value="F:3'-5' DNA helicase activity"/>
    <property type="evidence" value="ECO:0007669"/>
    <property type="project" value="UniProtKB-EC"/>
</dbReference>
<evidence type="ECO:0000259" key="5">
    <source>
        <dbReference type="Pfam" id="PF01935"/>
    </source>
</evidence>
<dbReference type="InterPro" id="IPR027417">
    <property type="entry name" value="P-loop_NTPase"/>
</dbReference>
<name>D9PW88_METTM</name>
<dbReference type="InterPro" id="IPR002789">
    <property type="entry name" value="HerA_central"/>
</dbReference>
<evidence type="ECO:0000256" key="4">
    <source>
        <dbReference type="ARBA" id="ARBA00048988"/>
    </source>
</evidence>
<dbReference type="Gene3D" id="3.40.50.300">
    <property type="entry name" value="P-loop containing nucleotide triphosphate hydrolases"/>
    <property type="match status" value="2"/>
</dbReference>
<evidence type="ECO:0000313" key="6">
    <source>
        <dbReference type="EMBL" id="ADL58486.1"/>
    </source>
</evidence>
<dbReference type="PaxDb" id="79929-MTBMA_c08910"/>
<evidence type="ECO:0000313" key="7">
    <source>
        <dbReference type="Proteomes" id="UP000000345"/>
    </source>
</evidence>
<gene>
    <name evidence="6" type="ordered locus">MTBMA_c08910</name>
</gene>
<comment type="catalytic activity">
    <reaction evidence="4">
        <text>ATP + H2O = ADP + phosphate + H(+)</text>
        <dbReference type="Rhea" id="RHEA:13065"/>
        <dbReference type="ChEBI" id="CHEBI:15377"/>
        <dbReference type="ChEBI" id="CHEBI:15378"/>
        <dbReference type="ChEBI" id="CHEBI:30616"/>
        <dbReference type="ChEBI" id="CHEBI:43474"/>
        <dbReference type="ChEBI" id="CHEBI:456216"/>
        <dbReference type="EC" id="5.6.2.4"/>
    </reaction>
</comment>